<evidence type="ECO:0000313" key="2">
    <source>
        <dbReference type="Proteomes" id="UP000179003"/>
    </source>
</evidence>
<accession>A0A1F5EKJ5</accession>
<proteinExistence type="predicted"/>
<dbReference type="Proteomes" id="UP000179003">
    <property type="component" value="Unassembled WGS sequence"/>
</dbReference>
<dbReference type="STRING" id="1797582.A2442_04060"/>
<organism evidence="1 2">
    <name type="scientific">Candidatus Campbellbacteria bacterium RIFOXYC2_FULL_35_25</name>
    <dbReference type="NCBI Taxonomy" id="1797582"/>
    <lineage>
        <taxon>Bacteria</taxon>
        <taxon>Candidatus Campbelliibacteriota</taxon>
    </lineage>
</organism>
<sequence length="136" mass="15527">MKIFIICSKNFYDKIPGIEKTLEENAHIITLPNCFKDPATEGRFRDLGREEHSKWKAEKLRHSSDVIENNDAVLVLNFEKNGMSNYIGGATFLEMYDAFRLSKKIFLYNDIPEGILKDEIIGFNPILIGGDLSVIN</sequence>
<gene>
    <name evidence="1" type="ORF">A2442_04060</name>
</gene>
<comment type="caution">
    <text evidence="1">The sequence shown here is derived from an EMBL/GenBank/DDBJ whole genome shotgun (WGS) entry which is preliminary data.</text>
</comment>
<protein>
    <recommendedName>
        <fullName evidence="3">Nucleoside 2-deoxyribosyltransferase</fullName>
    </recommendedName>
</protein>
<evidence type="ECO:0000313" key="1">
    <source>
        <dbReference type="EMBL" id="OGD67716.1"/>
    </source>
</evidence>
<evidence type="ECO:0008006" key="3">
    <source>
        <dbReference type="Google" id="ProtNLM"/>
    </source>
</evidence>
<name>A0A1F5EKJ5_9BACT</name>
<reference evidence="1 2" key="1">
    <citation type="journal article" date="2016" name="Nat. Commun.">
        <title>Thousands of microbial genomes shed light on interconnected biogeochemical processes in an aquifer system.</title>
        <authorList>
            <person name="Anantharaman K."/>
            <person name="Brown C.T."/>
            <person name="Hug L.A."/>
            <person name="Sharon I."/>
            <person name="Castelle C.J."/>
            <person name="Probst A.J."/>
            <person name="Thomas B.C."/>
            <person name="Singh A."/>
            <person name="Wilkins M.J."/>
            <person name="Karaoz U."/>
            <person name="Brodie E.L."/>
            <person name="Williams K.H."/>
            <person name="Hubbard S.S."/>
            <person name="Banfield J.F."/>
        </authorList>
    </citation>
    <scope>NUCLEOTIDE SEQUENCE [LARGE SCALE GENOMIC DNA]</scope>
</reference>
<dbReference type="AlphaFoldDB" id="A0A1F5EKJ5"/>
<dbReference type="EMBL" id="MFAE01000002">
    <property type="protein sequence ID" value="OGD67716.1"/>
    <property type="molecule type" value="Genomic_DNA"/>
</dbReference>